<sequence>MKVILTAVALLFGAAETVKAGKSVDCEDVVEFYQSATPLFNMVAELAKWCANTGSGETTCKEYVRLMQQNDIQKHLNIMVIQTVNIGLQCPEAK</sequence>
<dbReference type="EMBL" id="CP010705">
    <property type="protein sequence ID" value="AUQ94509.1"/>
    <property type="molecule type" value="Genomic_DNA"/>
</dbReference>
<accession>A0ABN5GLQ9</accession>
<evidence type="ECO:0000313" key="2">
    <source>
        <dbReference type="Proteomes" id="UP000236536"/>
    </source>
</evidence>
<dbReference type="Proteomes" id="UP000236536">
    <property type="component" value="Chromosome"/>
</dbReference>
<gene>
    <name evidence="1" type="ORF">PhaeoP66_01727</name>
</gene>
<reference evidence="1 2" key="1">
    <citation type="journal article" date="2017" name="Genome Biol. Evol.">
        <title>Trajectories and Drivers of Genome Evolution in Surface-Associated Marine Phaeobacter.</title>
        <authorList>
            <person name="Freese H.M."/>
            <person name="Sikorski J."/>
            <person name="Bunk B."/>
            <person name="Scheuner C."/>
            <person name="Meier-Kolthoff J.P."/>
            <person name="Sproer C."/>
            <person name="Gram L."/>
            <person name="Overmann J."/>
        </authorList>
    </citation>
    <scope>NUCLEOTIDE SEQUENCE [LARGE SCALE GENOMIC DNA]</scope>
    <source>
        <strain evidence="1 2">P66</strain>
    </source>
</reference>
<dbReference type="RefSeq" id="WP_102874276.1">
    <property type="nucleotide sequence ID" value="NZ_CP010599.1"/>
</dbReference>
<protein>
    <submittedName>
        <fullName evidence="1">Uncharacterized protein</fullName>
    </submittedName>
</protein>
<name>A0ABN5GLQ9_9RHOB</name>
<keyword evidence="2" id="KW-1185">Reference proteome</keyword>
<organism evidence="1 2">
    <name type="scientific">Phaeobacter inhibens</name>
    <dbReference type="NCBI Taxonomy" id="221822"/>
    <lineage>
        <taxon>Bacteria</taxon>
        <taxon>Pseudomonadati</taxon>
        <taxon>Pseudomonadota</taxon>
        <taxon>Alphaproteobacteria</taxon>
        <taxon>Rhodobacterales</taxon>
        <taxon>Roseobacteraceae</taxon>
        <taxon>Phaeobacter</taxon>
    </lineage>
</organism>
<evidence type="ECO:0000313" key="1">
    <source>
        <dbReference type="EMBL" id="AUQ94509.1"/>
    </source>
</evidence>
<proteinExistence type="predicted"/>
<reference evidence="1 2" key="2">
    <citation type="journal article" date="2017" name="Int. J. Syst. Evol. Microbiol.">
        <title>Adaptation of Surface-Associated Bacteria to the Open Ocean: A Genomically Distinct Subpopulation of Phaeobacter gallaeciensis Colonizes Pacific Mesozooplankton.</title>
        <authorList>
            <person name="Freese H.M."/>
            <person name="Methner A."/>
            <person name="Overmann J."/>
        </authorList>
    </citation>
    <scope>NUCLEOTIDE SEQUENCE [LARGE SCALE GENOMIC DNA]</scope>
    <source>
        <strain evidence="1 2">P66</strain>
    </source>
</reference>